<name>A0A2D4M3W8_9SAUR</name>
<feature type="transmembrane region" description="Helical" evidence="1">
    <location>
        <begin position="59"/>
        <end position="77"/>
    </location>
</feature>
<protein>
    <submittedName>
        <fullName evidence="2">Uncharacterized protein</fullName>
    </submittedName>
</protein>
<feature type="transmembrane region" description="Helical" evidence="1">
    <location>
        <begin position="21"/>
        <end position="47"/>
    </location>
</feature>
<keyword evidence="1" id="KW-0472">Membrane</keyword>
<reference evidence="2" key="2">
    <citation type="submission" date="2017-11" db="EMBL/GenBank/DDBJ databases">
        <title>Coralsnake Venomics: Analyses of Venom Gland Transcriptomes and Proteomes of Six Brazilian Taxa.</title>
        <authorList>
            <person name="Aird S.D."/>
            <person name="Jorge da Silva N."/>
            <person name="Qiu L."/>
            <person name="Villar-Briones A."/>
            <person name="Aparecida-Saddi V."/>
            <person name="Campos-Telles M.P."/>
            <person name="Grau M."/>
            <person name="Mikheyev A.S."/>
        </authorList>
    </citation>
    <scope>NUCLEOTIDE SEQUENCE</scope>
    <source>
        <tissue evidence="2">Venom_gland</tissue>
    </source>
</reference>
<keyword evidence="1" id="KW-1133">Transmembrane helix</keyword>
<reference evidence="2" key="1">
    <citation type="submission" date="2017-07" db="EMBL/GenBank/DDBJ databases">
        <authorList>
            <person name="Mikheyev A."/>
            <person name="Grau M."/>
        </authorList>
    </citation>
    <scope>NUCLEOTIDE SEQUENCE</scope>
    <source>
        <tissue evidence="2">Venom_gland</tissue>
    </source>
</reference>
<evidence type="ECO:0000313" key="2">
    <source>
        <dbReference type="EMBL" id="LAB28047.1"/>
    </source>
</evidence>
<dbReference type="AlphaFoldDB" id="A0A2D4M3W8"/>
<accession>A0A2D4M3W8</accession>
<proteinExistence type="predicted"/>
<sequence>MVFFVRKGLLTYPIAQRYAENGIVVICNTQPVLFSFLTMFLLAFSSILEGPPVHGDVPVVPYFIHLLMIVFTVFHDISNALEIILYTSNTLEIFCTLLLTDIFQQKDTYDVL</sequence>
<organism evidence="2">
    <name type="scientific">Micrurus spixii</name>
    <name type="common">Amazon coral snake</name>
    <dbReference type="NCBI Taxonomy" id="129469"/>
    <lineage>
        <taxon>Eukaryota</taxon>
        <taxon>Metazoa</taxon>
        <taxon>Chordata</taxon>
        <taxon>Craniata</taxon>
        <taxon>Vertebrata</taxon>
        <taxon>Euteleostomi</taxon>
        <taxon>Lepidosauria</taxon>
        <taxon>Squamata</taxon>
        <taxon>Bifurcata</taxon>
        <taxon>Unidentata</taxon>
        <taxon>Episquamata</taxon>
        <taxon>Toxicofera</taxon>
        <taxon>Serpentes</taxon>
        <taxon>Colubroidea</taxon>
        <taxon>Elapidae</taxon>
        <taxon>Elapinae</taxon>
        <taxon>Micrurus</taxon>
    </lineage>
</organism>
<dbReference type="EMBL" id="IACM01071972">
    <property type="protein sequence ID" value="LAB28047.1"/>
    <property type="molecule type" value="Transcribed_RNA"/>
</dbReference>
<keyword evidence="1" id="KW-0812">Transmembrane</keyword>
<evidence type="ECO:0000256" key="1">
    <source>
        <dbReference type="SAM" id="Phobius"/>
    </source>
</evidence>